<keyword evidence="2" id="KW-1185">Reference proteome</keyword>
<dbReference type="AlphaFoldDB" id="A0A4R6YHZ8"/>
<organism evidence="1 2">
    <name type="scientific">Aquamicrobium defluvii</name>
    <dbReference type="NCBI Taxonomy" id="69279"/>
    <lineage>
        <taxon>Bacteria</taxon>
        <taxon>Pseudomonadati</taxon>
        <taxon>Pseudomonadota</taxon>
        <taxon>Alphaproteobacteria</taxon>
        <taxon>Hyphomicrobiales</taxon>
        <taxon>Phyllobacteriaceae</taxon>
        <taxon>Aquamicrobium</taxon>
    </lineage>
</organism>
<dbReference type="Proteomes" id="UP000294958">
    <property type="component" value="Unassembled WGS sequence"/>
</dbReference>
<reference evidence="1 2" key="1">
    <citation type="submission" date="2019-03" db="EMBL/GenBank/DDBJ databases">
        <title>Genomic Encyclopedia of Type Strains, Phase IV (KMG-IV): sequencing the most valuable type-strain genomes for metagenomic binning, comparative biology and taxonomic classification.</title>
        <authorList>
            <person name="Goeker M."/>
        </authorList>
    </citation>
    <scope>NUCLEOTIDE SEQUENCE [LARGE SCALE GENOMIC DNA]</scope>
    <source>
        <strain evidence="1 2">DSM 11603</strain>
    </source>
</reference>
<name>A0A4R6YHZ8_9HYPH</name>
<protein>
    <submittedName>
        <fullName evidence="1">Uncharacterized protein</fullName>
    </submittedName>
</protein>
<evidence type="ECO:0000313" key="2">
    <source>
        <dbReference type="Proteomes" id="UP000294958"/>
    </source>
</evidence>
<sequence length="69" mass="7832">MGSKLPRNVKDFASRLRETIVKPEKKSPGPAGALRWMDQAPAFSYNSSTWSQLMRLSTKASRYFGRALR</sequence>
<comment type="caution">
    <text evidence="1">The sequence shown here is derived from an EMBL/GenBank/DDBJ whole genome shotgun (WGS) entry which is preliminary data.</text>
</comment>
<gene>
    <name evidence="1" type="ORF">DES43_10579</name>
</gene>
<accession>A0A4R6YHZ8</accession>
<evidence type="ECO:0000313" key="1">
    <source>
        <dbReference type="EMBL" id="TDR36414.1"/>
    </source>
</evidence>
<dbReference type="EMBL" id="SNZF01000005">
    <property type="protein sequence ID" value="TDR36414.1"/>
    <property type="molecule type" value="Genomic_DNA"/>
</dbReference>
<proteinExistence type="predicted"/>